<dbReference type="GO" id="GO:0007052">
    <property type="term" value="P:mitotic spindle organization"/>
    <property type="evidence" value="ECO:0007669"/>
    <property type="project" value="TreeGrafter"/>
</dbReference>
<keyword evidence="6" id="KW-0493">Microtubule</keyword>
<dbReference type="Gene3D" id="3.40.850.10">
    <property type="entry name" value="Kinesin motor domain"/>
    <property type="match status" value="1"/>
</dbReference>
<feature type="compositionally biased region" description="Polar residues" evidence="7">
    <location>
        <begin position="1"/>
        <end position="22"/>
    </location>
</feature>
<dbReference type="Proteomes" id="UP000504635">
    <property type="component" value="Unplaced"/>
</dbReference>
<feature type="compositionally biased region" description="Polar residues" evidence="7">
    <location>
        <begin position="640"/>
        <end position="653"/>
    </location>
</feature>
<feature type="compositionally biased region" description="Basic and acidic residues" evidence="7">
    <location>
        <begin position="710"/>
        <end position="724"/>
    </location>
</feature>
<feature type="compositionally biased region" description="Basic and acidic residues" evidence="7">
    <location>
        <begin position="737"/>
        <end position="754"/>
    </location>
</feature>
<dbReference type="GO" id="GO:0005874">
    <property type="term" value="C:microtubule"/>
    <property type="evidence" value="ECO:0007669"/>
    <property type="project" value="UniProtKB-KW"/>
</dbReference>
<dbReference type="Pfam" id="PF00225">
    <property type="entry name" value="Kinesin"/>
    <property type="match status" value="1"/>
</dbReference>
<dbReference type="RefSeq" id="XP_030750396.1">
    <property type="nucleotide sequence ID" value="XM_030894536.1"/>
</dbReference>
<dbReference type="GO" id="GO:0005875">
    <property type="term" value="C:microtubule associated complex"/>
    <property type="evidence" value="ECO:0007669"/>
    <property type="project" value="TreeGrafter"/>
</dbReference>
<dbReference type="PRINTS" id="PR00380">
    <property type="entry name" value="KINESINHEAVY"/>
</dbReference>
<keyword evidence="5 6" id="KW-0505">Motor protein</keyword>
<evidence type="ECO:0000256" key="2">
    <source>
        <dbReference type="ARBA" id="ARBA00022741"/>
    </source>
</evidence>
<dbReference type="KEGG" id="soy:115878154"/>
<sequence length="768" mass="85577">MVTKPNSFKTPPTSRGNSPSRGNTTIRSRSPSRSTNNNRGISPSKQKNSTNPKNGEKEPPSTRTGRSPNRNRTTPNAGTQRNVGKSPVRSRGTSPSSKSTASISTNGTMGSSEVNKRFRRPSESGSIERLDEDNNLRRIITSYNQDGDNINVVVRVRPLSKKEIKSVDNNVVQFPGNGQILITDVPGGSGGGLKTKLFSYNVVFEPAATQEDVLQYSGMKRLIEMAVEGFRCTCFCYGQTGSGKTHTLTGPPGLFGLKKTPYSDAHGLVFRSFMYLFQKLQEQPDKHFILKASYLEIYNEKVIDLLNPGSARKPLAVRWSKKARGFFVENLFTVDCEELDDLIAVLEEGLRNRSVGRHNMNEYSSRSHTILTVHITSEQPAENGVFISRTGKINFVDLAGSEMTKKTQSEGKTLEEANNINKSLMVLGYCISSLSDTKKKICHIPYRDSKLTKLLADSLAGNGVTLMIACISPAKSNLCETLNTLRYAARAKRIRTKPIVVMDPREALILSLKREVDVLQNENEHLRTALHVYSTSNLSSDDKNAGLDNLIGHSPPHVDLEELAKMEGHELVELVRIYVKENDILRKENVELYSSRDILQRDHELVCRENERLLKKLEELNPPPLSSGRQTLSADALNSIDDNSPTTNFWSNSDQKKSTDTNKEMPEFIQKRMDKRLGNRGKDMNMTPRGRPSSWDDKPNGPKIVRIKSSKSDDSSGSRNKEPTKQNSLQSELGESSQERRFSMAKAKEMDKDGVFGSAITLTDEEDL</sequence>
<dbReference type="GO" id="GO:0051231">
    <property type="term" value="P:spindle elongation"/>
    <property type="evidence" value="ECO:0007669"/>
    <property type="project" value="TreeGrafter"/>
</dbReference>
<dbReference type="CDD" id="cd00106">
    <property type="entry name" value="KISc"/>
    <property type="match status" value="1"/>
</dbReference>
<keyword evidence="9" id="KW-1185">Reference proteome</keyword>
<feature type="compositionally biased region" description="Basic and acidic residues" evidence="7">
    <location>
        <begin position="114"/>
        <end position="130"/>
    </location>
</feature>
<feature type="compositionally biased region" description="Basic and acidic residues" evidence="7">
    <location>
        <begin position="654"/>
        <end position="683"/>
    </location>
</feature>
<dbReference type="GO" id="GO:0007018">
    <property type="term" value="P:microtubule-based movement"/>
    <property type="evidence" value="ECO:0007669"/>
    <property type="project" value="InterPro"/>
</dbReference>
<evidence type="ECO:0000256" key="4">
    <source>
        <dbReference type="ARBA" id="ARBA00023212"/>
    </source>
</evidence>
<gene>
    <name evidence="10" type="primary">LOC115878154</name>
</gene>
<evidence type="ECO:0000313" key="9">
    <source>
        <dbReference type="Proteomes" id="UP000504635"/>
    </source>
</evidence>
<feature type="region of interest" description="Disordered" evidence="7">
    <location>
        <begin position="637"/>
        <end position="768"/>
    </location>
</feature>
<dbReference type="InterPro" id="IPR027417">
    <property type="entry name" value="P-loop_NTPase"/>
</dbReference>
<dbReference type="FunFam" id="3.40.850.10:FF:000080">
    <property type="entry name" value="Kinesin-like protein"/>
    <property type="match status" value="1"/>
</dbReference>
<evidence type="ECO:0000313" key="10">
    <source>
        <dbReference type="RefSeq" id="XP_030750396.1"/>
    </source>
</evidence>
<dbReference type="PANTHER" id="PTHR47969:SF33">
    <property type="entry name" value="KINESIN-LIKE PROTEIN"/>
    <property type="match status" value="1"/>
</dbReference>
<keyword evidence="2 5" id="KW-0547">Nucleotide-binding</keyword>
<dbReference type="InParanoid" id="A0A6J2XH02"/>
<reference evidence="10" key="1">
    <citation type="submission" date="2025-08" db="UniProtKB">
        <authorList>
            <consortium name="RefSeq"/>
        </authorList>
    </citation>
    <scope>IDENTIFICATION</scope>
    <source>
        <tissue evidence="10">Gonads</tissue>
    </source>
</reference>
<dbReference type="OrthoDB" id="3176171at2759"/>
<keyword evidence="4" id="KW-0206">Cytoskeleton</keyword>
<dbReference type="InterPro" id="IPR019821">
    <property type="entry name" value="Kinesin_motor_CS"/>
</dbReference>
<dbReference type="InterPro" id="IPR027640">
    <property type="entry name" value="Kinesin-like_fam"/>
</dbReference>
<dbReference type="PANTHER" id="PTHR47969">
    <property type="entry name" value="CHROMOSOME-ASSOCIATED KINESIN KIF4A-RELATED"/>
    <property type="match status" value="1"/>
</dbReference>
<dbReference type="AlphaFoldDB" id="A0A6J2XH02"/>
<dbReference type="GO" id="GO:0005524">
    <property type="term" value="F:ATP binding"/>
    <property type="evidence" value="ECO:0007669"/>
    <property type="project" value="UniProtKB-UniRule"/>
</dbReference>
<name>A0A6J2XH02_SITOR</name>
<dbReference type="GeneID" id="115878154"/>
<feature type="compositionally biased region" description="Polar residues" evidence="7">
    <location>
        <begin position="40"/>
        <end position="53"/>
    </location>
</feature>
<feature type="binding site" evidence="5">
    <location>
        <begin position="238"/>
        <end position="245"/>
    </location>
    <ligand>
        <name>ATP</name>
        <dbReference type="ChEBI" id="CHEBI:30616"/>
    </ligand>
</feature>
<keyword evidence="4" id="KW-0963">Cytoplasm</keyword>
<organism evidence="9 10">
    <name type="scientific">Sitophilus oryzae</name>
    <name type="common">Rice weevil</name>
    <name type="synonym">Curculio oryzae</name>
    <dbReference type="NCBI Taxonomy" id="7048"/>
    <lineage>
        <taxon>Eukaryota</taxon>
        <taxon>Metazoa</taxon>
        <taxon>Ecdysozoa</taxon>
        <taxon>Arthropoda</taxon>
        <taxon>Hexapoda</taxon>
        <taxon>Insecta</taxon>
        <taxon>Pterygota</taxon>
        <taxon>Neoptera</taxon>
        <taxon>Endopterygota</taxon>
        <taxon>Coleoptera</taxon>
        <taxon>Polyphaga</taxon>
        <taxon>Cucujiformia</taxon>
        <taxon>Curculionidae</taxon>
        <taxon>Dryophthorinae</taxon>
        <taxon>Sitophilus</taxon>
    </lineage>
</organism>
<evidence type="ECO:0000256" key="6">
    <source>
        <dbReference type="RuleBase" id="RU000394"/>
    </source>
</evidence>
<dbReference type="SUPFAM" id="SSF52540">
    <property type="entry name" value="P-loop containing nucleoside triphosphate hydrolases"/>
    <property type="match status" value="1"/>
</dbReference>
<keyword evidence="3 5" id="KW-0067">ATP-binding</keyword>
<feature type="domain" description="Kinesin motor" evidence="8">
    <location>
        <begin position="149"/>
        <end position="494"/>
    </location>
</feature>
<evidence type="ECO:0000256" key="1">
    <source>
        <dbReference type="ARBA" id="ARBA00004245"/>
    </source>
</evidence>
<protein>
    <recommendedName>
        <fullName evidence="6">Kinesin-like protein</fullName>
    </recommendedName>
</protein>
<dbReference type="PROSITE" id="PS00411">
    <property type="entry name" value="KINESIN_MOTOR_1"/>
    <property type="match status" value="1"/>
</dbReference>
<feature type="compositionally biased region" description="Low complexity" evidence="7">
    <location>
        <begin position="90"/>
        <end position="105"/>
    </location>
</feature>
<dbReference type="InterPro" id="IPR036961">
    <property type="entry name" value="Kinesin_motor_dom_sf"/>
</dbReference>
<comment type="similarity">
    <text evidence="5 6">Belongs to the TRAFAC class myosin-kinesin ATPase superfamily. Kinesin family.</text>
</comment>
<evidence type="ECO:0000256" key="7">
    <source>
        <dbReference type="SAM" id="MobiDB-lite"/>
    </source>
</evidence>
<proteinExistence type="inferred from homology"/>
<evidence type="ECO:0000256" key="5">
    <source>
        <dbReference type="PROSITE-ProRule" id="PRU00283"/>
    </source>
</evidence>
<feature type="compositionally biased region" description="Polar residues" evidence="7">
    <location>
        <begin position="61"/>
        <end position="83"/>
    </location>
</feature>
<comment type="subcellular location">
    <subcellularLocation>
        <location evidence="1">Cytoplasm</location>
        <location evidence="1">Cytoskeleton</location>
    </subcellularLocation>
</comment>
<dbReference type="FunCoup" id="A0A6J2XH02">
    <property type="interactions" value="1"/>
</dbReference>
<feature type="region of interest" description="Disordered" evidence="7">
    <location>
        <begin position="1"/>
        <end position="130"/>
    </location>
</feature>
<evidence type="ECO:0000256" key="3">
    <source>
        <dbReference type="ARBA" id="ARBA00022840"/>
    </source>
</evidence>
<dbReference type="PROSITE" id="PS50067">
    <property type="entry name" value="KINESIN_MOTOR_2"/>
    <property type="match status" value="1"/>
</dbReference>
<dbReference type="SMART" id="SM00129">
    <property type="entry name" value="KISc"/>
    <property type="match status" value="1"/>
</dbReference>
<evidence type="ECO:0000259" key="8">
    <source>
        <dbReference type="PROSITE" id="PS50067"/>
    </source>
</evidence>
<dbReference type="GO" id="GO:0008017">
    <property type="term" value="F:microtubule binding"/>
    <property type="evidence" value="ECO:0007669"/>
    <property type="project" value="InterPro"/>
</dbReference>
<dbReference type="InterPro" id="IPR001752">
    <property type="entry name" value="Kinesin_motor_dom"/>
</dbReference>
<feature type="compositionally biased region" description="Low complexity" evidence="7">
    <location>
        <begin position="23"/>
        <end position="39"/>
    </location>
</feature>
<accession>A0A6J2XH02</accession>
<dbReference type="GO" id="GO:0003777">
    <property type="term" value="F:microtubule motor activity"/>
    <property type="evidence" value="ECO:0007669"/>
    <property type="project" value="InterPro"/>
</dbReference>